<keyword evidence="3 5" id="KW-0067">ATP-binding</keyword>
<reference evidence="5 6" key="1">
    <citation type="submission" date="2019-03" db="EMBL/GenBank/DDBJ databases">
        <title>Ruegeria lutea sp. nov., a novel strain, isolated from marine sediment, the Masan Bay, South Korea.</title>
        <authorList>
            <person name="Kim J."/>
            <person name="Kim D.-Y."/>
            <person name="Lee S.-S."/>
        </authorList>
    </citation>
    <scope>NUCLEOTIDE SEQUENCE [LARGE SCALE GENOMIC DNA]</scope>
    <source>
        <strain evidence="5 6">318-1</strain>
    </source>
</reference>
<keyword evidence="2" id="KW-0547">Nucleotide-binding</keyword>
<evidence type="ECO:0000256" key="3">
    <source>
        <dbReference type="ARBA" id="ARBA00022840"/>
    </source>
</evidence>
<proteinExistence type="predicted"/>
<dbReference type="Proteomes" id="UP000295301">
    <property type="component" value="Unassembled WGS sequence"/>
</dbReference>
<dbReference type="AlphaFoldDB" id="A0A4R5VGR5"/>
<evidence type="ECO:0000259" key="4">
    <source>
        <dbReference type="PROSITE" id="PS50893"/>
    </source>
</evidence>
<dbReference type="OrthoDB" id="9806149at2"/>
<dbReference type="SMART" id="SM00382">
    <property type="entry name" value="AAA"/>
    <property type="match status" value="1"/>
</dbReference>
<evidence type="ECO:0000256" key="1">
    <source>
        <dbReference type="ARBA" id="ARBA00022448"/>
    </source>
</evidence>
<accession>A0A4R5VGR5</accession>
<keyword evidence="1" id="KW-0813">Transport</keyword>
<dbReference type="InterPro" id="IPR003439">
    <property type="entry name" value="ABC_transporter-like_ATP-bd"/>
</dbReference>
<dbReference type="PROSITE" id="PS50893">
    <property type="entry name" value="ABC_TRANSPORTER_2"/>
    <property type="match status" value="1"/>
</dbReference>
<dbReference type="InterPro" id="IPR003593">
    <property type="entry name" value="AAA+_ATPase"/>
</dbReference>
<dbReference type="InterPro" id="IPR051120">
    <property type="entry name" value="ABC_AA/LPS_Transport"/>
</dbReference>
<dbReference type="InterPro" id="IPR027417">
    <property type="entry name" value="P-loop_NTPase"/>
</dbReference>
<evidence type="ECO:0000313" key="6">
    <source>
        <dbReference type="Proteomes" id="UP000295301"/>
    </source>
</evidence>
<dbReference type="GO" id="GO:0016887">
    <property type="term" value="F:ATP hydrolysis activity"/>
    <property type="evidence" value="ECO:0007669"/>
    <property type="project" value="InterPro"/>
</dbReference>
<feature type="domain" description="ABC transporter" evidence="4">
    <location>
        <begin position="93"/>
        <end position="327"/>
    </location>
</feature>
<dbReference type="Gene3D" id="3.40.50.300">
    <property type="entry name" value="P-loop containing nucleotide triphosphate hydrolases"/>
    <property type="match status" value="1"/>
</dbReference>
<name>A0A4R5VGR5_9RHOB</name>
<keyword evidence="6" id="KW-1185">Reference proteome</keyword>
<dbReference type="PANTHER" id="PTHR45772">
    <property type="entry name" value="CONSERVED COMPONENT OF ABC TRANSPORTER FOR NATURAL AMINO ACIDS-RELATED"/>
    <property type="match status" value="1"/>
</dbReference>
<evidence type="ECO:0000313" key="5">
    <source>
        <dbReference type="EMBL" id="TDK52365.1"/>
    </source>
</evidence>
<dbReference type="GO" id="GO:0005524">
    <property type="term" value="F:ATP binding"/>
    <property type="evidence" value="ECO:0007669"/>
    <property type="project" value="UniProtKB-KW"/>
</dbReference>
<organism evidence="5 6">
    <name type="scientific">Antarcticimicrobium luteum</name>
    <dbReference type="NCBI Taxonomy" id="2547397"/>
    <lineage>
        <taxon>Bacteria</taxon>
        <taxon>Pseudomonadati</taxon>
        <taxon>Pseudomonadota</taxon>
        <taxon>Alphaproteobacteria</taxon>
        <taxon>Rhodobacterales</taxon>
        <taxon>Paracoccaceae</taxon>
        <taxon>Antarcticimicrobium</taxon>
    </lineage>
</organism>
<dbReference type="PANTHER" id="PTHR45772:SF8">
    <property type="entry name" value="HIGH-AFFINITY BRANCHED-CHAIN AMINO ACID TRANSPORT ATP-BINDING PROTEIN"/>
    <property type="match status" value="1"/>
</dbReference>
<protein>
    <submittedName>
        <fullName evidence="5">ATP-binding cassette domain-containing protein</fullName>
    </submittedName>
</protein>
<sequence>MPSTTATSSTPVRTPNPRNCFRCRTGNGCASSWVKRRSARSLPRPGASNAPGALRAVVPGQWRGPFPSFRSPPVCGGSHVGSGPHGSFRMSHMSLENVTMKFGPFRALTDVSFHIDRGEILGVAGPNGAGKSTLMNVCTGGLRASEGKVIFDGKTITPFSRHVRCGLGIAQTFQVPTLLSSLTVGENLLAGALFGREARGAPPGISLDEILSLTKLGDLLEMEAARADLLTRKRIMLGAALATGPEMIFMDEPLGGLNAEEIADFLDVVRHVRDTLGITVVMVEHKTRALAEIADRILIINFGEFVMLDTPEIVLNDDHVVEIYLGKKHDA</sequence>
<dbReference type="EMBL" id="SMUV01000038">
    <property type="protein sequence ID" value="TDK52365.1"/>
    <property type="molecule type" value="Genomic_DNA"/>
</dbReference>
<dbReference type="Pfam" id="PF00005">
    <property type="entry name" value="ABC_tran"/>
    <property type="match status" value="1"/>
</dbReference>
<dbReference type="SUPFAM" id="SSF52540">
    <property type="entry name" value="P-loop containing nucleoside triphosphate hydrolases"/>
    <property type="match status" value="1"/>
</dbReference>
<gene>
    <name evidence="5" type="ORF">E1832_01800</name>
</gene>
<dbReference type="GO" id="GO:0005886">
    <property type="term" value="C:plasma membrane"/>
    <property type="evidence" value="ECO:0007669"/>
    <property type="project" value="TreeGrafter"/>
</dbReference>
<evidence type="ECO:0000256" key="2">
    <source>
        <dbReference type="ARBA" id="ARBA00022741"/>
    </source>
</evidence>
<comment type="caution">
    <text evidence="5">The sequence shown here is derived from an EMBL/GenBank/DDBJ whole genome shotgun (WGS) entry which is preliminary data.</text>
</comment>